<feature type="transmembrane region" description="Helical" evidence="7">
    <location>
        <begin position="81"/>
        <end position="98"/>
    </location>
</feature>
<feature type="transmembrane region" description="Helical" evidence="7">
    <location>
        <begin position="435"/>
        <end position="454"/>
    </location>
</feature>
<evidence type="ECO:0000256" key="7">
    <source>
        <dbReference type="RuleBase" id="RU362018"/>
    </source>
</evidence>
<evidence type="ECO:0000313" key="12">
    <source>
        <dbReference type="Proteomes" id="UP000054560"/>
    </source>
</evidence>
<dbReference type="Pfam" id="PF01773">
    <property type="entry name" value="Nucleos_tra2_N"/>
    <property type="match status" value="1"/>
</dbReference>
<evidence type="ECO:0000259" key="9">
    <source>
        <dbReference type="Pfam" id="PF07662"/>
    </source>
</evidence>
<keyword evidence="12" id="KW-1185">Reference proteome</keyword>
<keyword evidence="5 7" id="KW-1133">Transmembrane helix</keyword>
<dbReference type="PANTHER" id="PTHR10590">
    <property type="entry name" value="SODIUM/NUCLEOSIDE COTRANSPORTER"/>
    <property type="match status" value="1"/>
</dbReference>
<evidence type="ECO:0000259" key="10">
    <source>
        <dbReference type="Pfam" id="PF07670"/>
    </source>
</evidence>
<evidence type="ECO:0000256" key="3">
    <source>
        <dbReference type="ARBA" id="ARBA00022475"/>
    </source>
</evidence>
<feature type="transmembrane region" description="Helical" evidence="7">
    <location>
        <begin position="156"/>
        <end position="176"/>
    </location>
</feature>
<dbReference type="GeneID" id="25912152"/>
<evidence type="ECO:0000256" key="1">
    <source>
        <dbReference type="ARBA" id="ARBA00004651"/>
    </source>
</evidence>
<evidence type="ECO:0000259" key="8">
    <source>
        <dbReference type="Pfam" id="PF01773"/>
    </source>
</evidence>
<dbReference type="Proteomes" id="UP000054560">
    <property type="component" value="Unassembled WGS sequence"/>
</dbReference>
<keyword evidence="4 7" id="KW-0812">Transmembrane</keyword>
<keyword evidence="7" id="KW-0813">Transport</keyword>
<protein>
    <recommendedName>
        <fullName evidence="7">Sodium/nucleoside cotransporter</fullName>
    </recommendedName>
</protein>
<dbReference type="GO" id="GO:0005415">
    <property type="term" value="F:nucleoside:sodium symporter activity"/>
    <property type="evidence" value="ECO:0007669"/>
    <property type="project" value="TreeGrafter"/>
</dbReference>
<keyword evidence="3" id="KW-1003">Cell membrane</keyword>
<dbReference type="InterPro" id="IPR008276">
    <property type="entry name" value="C_nuclsd_transpt"/>
</dbReference>
<accession>A0A0L0FIG4</accession>
<dbReference type="STRING" id="667725.A0A0L0FIG4"/>
<reference evidence="11 12" key="1">
    <citation type="submission" date="2011-02" db="EMBL/GenBank/DDBJ databases">
        <title>The Genome Sequence of Sphaeroforma arctica JP610.</title>
        <authorList>
            <consortium name="The Broad Institute Genome Sequencing Platform"/>
            <person name="Russ C."/>
            <person name="Cuomo C."/>
            <person name="Young S.K."/>
            <person name="Zeng Q."/>
            <person name="Gargeya S."/>
            <person name="Alvarado L."/>
            <person name="Berlin A."/>
            <person name="Chapman S.B."/>
            <person name="Chen Z."/>
            <person name="Freedman E."/>
            <person name="Gellesch M."/>
            <person name="Goldberg J."/>
            <person name="Griggs A."/>
            <person name="Gujja S."/>
            <person name="Heilman E."/>
            <person name="Heiman D."/>
            <person name="Howarth C."/>
            <person name="Mehta T."/>
            <person name="Neiman D."/>
            <person name="Pearson M."/>
            <person name="Roberts A."/>
            <person name="Saif S."/>
            <person name="Shea T."/>
            <person name="Shenoy N."/>
            <person name="Sisk P."/>
            <person name="Stolte C."/>
            <person name="Sykes S."/>
            <person name="White J."/>
            <person name="Yandava C."/>
            <person name="Burger G."/>
            <person name="Gray M.W."/>
            <person name="Holland P.W.H."/>
            <person name="King N."/>
            <person name="Lang F.B.F."/>
            <person name="Roger A.J."/>
            <person name="Ruiz-Trillo I."/>
            <person name="Haas B."/>
            <person name="Nusbaum C."/>
            <person name="Birren B."/>
        </authorList>
    </citation>
    <scope>NUCLEOTIDE SEQUENCE [LARGE SCALE GENOMIC DNA]</scope>
    <source>
        <strain evidence="11 12">JP610</strain>
    </source>
</reference>
<feature type="domain" description="Concentrative nucleoside transporter C-terminal" evidence="9">
    <location>
        <begin position="344"/>
        <end position="560"/>
    </location>
</feature>
<feature type="domain" description="Nucleoside transporter/FeoB GTPase Gate" evidence="10">
    <location>
        <begin position="241"/>
        <end position="338"/>
    </location>
</feature>
<dbReference type="InterPro" id="IPR011642">
    <property type="entry name" value="Gate_dom"/>
</dbReference>
<evidence type="ECO:0000256" key="5">
    <source>
        <dbReference type="ARBA" id="ARBA00022989"/>
    </source>
</evidence>
<dbReference type="EMBL" id="KQ243402">
    <property type="protein sequence ID" value="KNC75833.1"/>
    <property type="molecule type" value="Genomic_DNA"/>
</dbReference>
<feature type="transmembrane region" description="Helical" evidence="7">
    <location>
        <begin position="401"/>
        <end position="423"/>
    </location>
</feature>
<dbReference type="Pfam" id="PF07670">
    <property type="entry name" value="Gate"/>
    <property type="match status" value="1"/>
</dbReference>
<keyword evidence="6 7" id="KW-0472">Membrane</keyword>
<evidence type="ECO:0000256" key="6">
    <source>
        <dbReference type="ARBA" id="ARBA00023136"/>
    </source>
</evidence>
<feature type="transmembrane region" description="Helical" evidence="7">
    <location>
        <begin position="541"/>
        <end position="562"/>
    </location>
</feature>
<feature type="transmembrane region" description="Helical" evidence="7">
    <location>
        <begin position="238"/>
        <end position="260"/>
    </location>
</feature>
<dbReference type="OrthoDB" id="6075923at2759"/>
<dbReference type="Pfam" id="PF07662">
    <property type="entry name" value="Nucleos_tra2_C"/>
    <property type="match status" value="1"/>
</dbReference>
<gene>
    <name evidence="11" type="ORF">SARC_11648</name>
</gene>
<dbReference type="RefSeq" id="XP_014149735.1">
    <property type="nucleotide sequence ID" value="XM_014294260.1"/>
</dbReference>
<dbReference type="InterPro" id="IPR011657">
    <property type="entry name" value="CNT_C_dom"/>
</dbReference>
<name>A0A0L0FIG4_9EUKA</name>
<feature type="transmembrane region" description="Helical" evidence="7">
    <location>
        <begin position="315"/>
        <end position="335"/>
    </location>
</feature>
<organism evidence="11 12">
    <name type="scientific">Sphaeroforma arctica JP610</name>
    <dbReference type="NCBI Taxonomy" id="667725"/>
    <lineage>
        <taxon>Eukaryota</taxon>
        <taxon>Ichthyosporea</taxon>
        <taxon>Ichthyophonida</taxon>
        <taxon>Sphaeroforma</taxon>
    </lineage>
</organism>
<sequence length="577" mass="62981">MTESVESKIDLQEKDVDNLEAVDSEAGVYSTDDEQNQPEFSGIWGFFAKNAHVLVKLIQLVLAVGWIVYLGFAISMDFDCALPWLVITCVGVGWHLFFRFPYPMLLEKPLGKAYDAMITWMSEHKKICYIFFGSLFPTVIVVICLVNQIWNEPLRIVSICGYFVYILMMWGMSIFPKRVNWQLVLVGFSLEIVFGLVILGTSWGQAAFSYVGEIIAKFLAFSYEGSIFVFGDGYQEHFFAFSVLPTVCYFSAFVSLMYYYGVIQWVIAGLGAGMRVTMGTSGSESLSAAGNIFVGQTEAPLLIRPFLPDMTRSEIHAVMTGGFATIAGGVMAAYIGMGIDAASLLSASVMAAPTALAMSKLVYPETERSLTKDNVEFKMEMDKEQNFIEAISNGASASIPLMANIGAMCIAFISLLACLDSILGNLGGCVGIPDLSFDLLCGYVFYPFVLLMGVPPEDALAVATLLGQKTFINEFIAYDTLAQYQKNREEAIPDSTTISPRSEMIATFALCGFANLGSMGIQLGGLTPLAPHRAPDFARIVGRALITGTIACFANACIAGWLSDIPQAYELGVTYDY</sequence>
<feature type="transmembrane region" description="Helical" evidence="7">
    <location>
        <begin position="183"/>
        <end position="204"/>
    </location>
</feature>
<proteinExistence type="inferred from homology"/>
<evidence type="ECO:0000256" key="4">
    <source>
        <dbReference type="ARBA" id="ARBA00022692"/>
    </source>
</evidence>
<comment type="subcellular location">
    <subcellularLocation>
        <location evidence="1">Cell membrane</location>
        <topology evidence="1">Multi-pass membrane protein</topology>
    </subcellularLocation>
</comment>
<evidence type="ECO:0000313" key="11">
    <source>
        <dbReference type="EMBL" id="KNC75833.1"/>
    </source>
</evidence>
<dbReference type="AlphaFoldDB" id="A0A0L0FIG4"/>
<dbReference type="eggNOG" id="KOG3747">
    <property type="taxonomic scope" value="Eukaryota"/>
</dbReference>
<comment type="similarity">
    <text evidence="2 7">Belongs to the concentrative nucleoside transporter (CNT) (TC 2.A.41) family.</text>
</comment>
<dbReference type="NCBIfam" id="TIGR00804">
    <property type="entry name" value="nupC"/>
    <property type="match status" value="1"/>
</dbReference>
<dbReference type="GO" id="GO:0005886">
    <property type="term" value="C:plasma membrane"/>
    <property type="evidence" value="ECO:0007669"/>
    <property type="project" value="UniProtKB-SubCell"/>
</dbReference>
<dbReference type="PANTHER" id="PTHR10590:SF4">
    <property type="entry name" value="SOLUTE CARRIER FAMILY 28 MEMBER 3"/>
    <property type="match status" value="1"/>
</dbReference>
<dbReference type="InterPro" id="IPR018270">
    <property type="entry name" value="C_nuclsd_transpt_met_bac"/>
</dbReference>
<evidence type="ECO:0000256" key="2">
    <source>
        <dbReference type="ARBA" id="ARBA00009033"/>
    </source>
</evidence>
<feature type="transmembrane region" description="Helical" evidence="7">
    <location>
        <begin position="505"/>
        <end position="529"/>
    </location>
</feature>
<feature type="transmembrane region" description="Helical" evidence="7">
    <location>
        <begin position="53"/>
        <end position="75"/>
    </location>
</feature>
<feature type="transmembrane region" description="Helical" evidence="7">
    <location>
        <begin position="127"/>
        <end position="150"/>
    </location>
</feature>
<dbReference type="InterPro" id="IPR002668">
    <property type="entry name" value="CNT_N_dom"/>
</dbReference>
<feature type="domain" description="Concentrative nucleoside transporter N-terminal" evidence="8">
    <location>
        <begin position="161"/>
        <end position="232"/>
    </location>
</feature>